<accession>A0ABT7LEK8</accession>
<dbReference type="EMBL" id="JASVDS010000001">
    <property type="protein sequence ID" value="MDL5030640.1"/>
    <property type="molecule type" value="Genomic_DNA"/>
</dbReference>
<proteinExistence type="predicted"/>
<dbReference type="Proteomes" id="UP001238603">
    <property type="component" value="Unassembled WGS sequence"/>
</dbReference>
<protein>
    <submittedName>
        <fullName evidence="1">Uncharacterized protein</fullName>
    </submittedName>
</protein>
<keyword evidence="2" id="KW-1185">Reference proteome</keyword>
<gene>
    <name evidence="1" type="ORF">QRD43_01875</name>
</gene>
<comment type="caution">
    <text evidence="1">The sequence shown here is derived from an EMBL/GenBank/DDBJ whole genome shotgun (WGS) entry which is preliminary data.</text>
</comment>
<dbReference type="InterPro" id="IPR006311">
    <property type="entry name" value="TAT_signal"/>
</dbReference>
<evidence type="ECO:0000313" key="2">
    <source>
        <dbReference type="Proteomes" id="UP001238603"/>
    </source>
</evidence>
<dbReference type="RefSeq" id="WP_285980773.1">
    <property type="nucleotide sequence ID" value="NZ_JASVDS010000001.1"/>
</dbReference>
<organism evidence="1 2">
    <name type="scientific">Roseateles subflavus</name>
    <dbReference type="NCBI Taxonomy" id="3053353"/>
    <lineage>
        <taxon>Bacteria</taxon>
        <taxon>Pseudomonadati</taxon>
        <taxon>Pseudomonadota</taxon>
        <taxon>Betaproteobacteria</taxon>
        <taxon>Burkholderiales</taxon>
        <taxon>Sphaerotilaceae</taxon>
        <taxon>Roseateles</taxon>
    </lineage>
</organism>
<dbReference type="PROSITE" id="PS51318">
    <property type="entry name" value="TAT"/>
    <property type="match status" value="1"/>
</dbReference>
<evidence type="ECO:0000313" key="1">
    <source>
        <dbReference type="EMBL" id="MDL5030640.1"/>
    </source>
</evidence>
<name>A0ABT7LEK8_9BURK</name>
<reference evidence="1 2" key="1">
    <citation type="submission" date="2023-06" db="EMBL/GenBank/DDBJ databases">
        <title>Pelomonas sp. APW6 16S ribosomal RNA gene genome sequencing and assembly.</title>
        <authorList>
            <person name="Woo H."/>
        </authorList>
    </citation>
    <scope>NUCLEOTIDE SEQUENCE [LARGE SCALE GENOMIC DNA]</scope>
    <source>
        <strain evidence="1 2">APW6</strain>
    </source>
</reference>
<sequence>MPDLQRRLFLTVRDGAALATSLARDAGQPAGKAAAPASYRFCTPDEEAVIEAGERRYRDGPWAPGLPTPGCQLPLTPAQFFRTAWRGWQAWLAGRAQPGFAQRWTGLPGPLA</sequence>